<dbReference type="EMBL" id="CABVHK010000018">
    <property type="protein sequence ID" value="VVN30284.1"/>
    <property type="molecule type" value="Genomic_DNA"/>
</dbReference>
<evidence type="ECO:0000313" key="1">
    <source>
        <dbReference type="EMBL" id="VVN30284.1"/>
    </source>
</evidence>
<dbReference type="SUPFAM" id="SSF81901">
    <property type="entry name" value="HCP-like"/>
    <property type="match status" value="1"/>
</dbReference>
<dbReference type="RefSeq" id="WP_150713137.1">
    <property type="nucleotide sequence ID" value="NZ_CABVHK010000018.1"/>
</dbReference>
<dbReference type="Gene3D" id="1.25.40.10">
    <property type="entry name" value="Tetratricopeptide repeat domain"/>
    <property type="match status" value="1"/>
</dbReference>
<protein>
    <recommendedName>
        <fullName evidence="3">Sel1 repeat family protein</fullName>
    </recommendedName>
</protein>
<reference evidence="1 2" key="1">
    <citation type="submission" date="2019-09" db="EMBL/GenBank/DDBJ databases">
        <authorList>
            <person name="Chandra G."/>
            <person name="Truman W A."/>
        </authorList>
    </citation>
    <scope>NUCLEOTIDE SEQUENCE [LARGE SCALE GENOMIC DNA]</scope>
    <source>
        <strain evidence="1">PS662</strain>
    </source>
</reference>
<accession>A0A5E6WP98</accession>
<evidence type="ECO:0008006" key="3">
    <source>
        <dbReference type="Google" id="ProtNLM"/>
    </source>
</evidence>
<dbReference type="AlphaFoldDB" id="A0A5E6WP98"/>
<sequence length="317" mass="34693">MYSHASVLATLFNLCDTLSSRVNQIKDQTSEAAAKGLALYNLGEFAQAKTYLTIGASAGDSASQYALGEVTRRQAGSVTDDAKKWFQLAGAQNHVYALIRLADAASLKKAKDLAQANADKGDAEAMLELYEMDQKIETLKKAADAGSMEAKYILAVKYDKDQTLIADGVLRRSTIDTLLQTAAVGGFSKAIHWYANRPPVSVNLPVRRQWMEKRAALSDVNGLLEYGYALGGVYANDDGVDTEYGTTQDLVKGYGLIWLVIETTREFRRHTEARGNLAAIAEDMTQEQITAGKAFAKQWELTHPAMSEFRLTFNDVG</sequence>
<proteinExistence type="predicted"/>
<dbReference type="InterPro" id="IPR011990">
    <property type="entry name" value="TPR-like_helical_dom_sf"/>
</dbReference>
<name>A0A5E6WP98_PSEFL</name>
<gene>
    <name evidence="1" type="ORF">PS662_04844</name>
</gene>
<organism evidence="1 2">
    <name type="scientific">Pseudomonas fluorescens</name>
    <dbReference type="NCBI Taxonomy" id="294"/>
    <lineage>
        <taxon>Bacteria</taxon>
        <taxon>Pseudomonadati</taxon>
        <taxon>Pseudomonadota</taxon>
        <taxon>Gammaproteobacteria</taxon>
        <taxon>Pseudomonadales</taxon>
        <taxon>Pseudomonadaceae</taxon>
        <taxon>Pseudomonas</taxon>
    </lineage>
</organism>
<evidence type="ECO:0000313" key="2">
    <source>
        <dbReference type="Proteomes" id="UP000326953"/>
    </source>
</evidence>
<dbReference type="OrthoDB" id="5587079at2"/>
<dbReference type="Proteomes" id="UP000326953">
    <property type="component" value="Unassembled WGS sequence"/>
</dbReference>